<name>A0ABV2AV23_9EUKA</name>
<evidence type="ECO:0000313" key="2">
    <source>
        <dbReference type="Proteomes" id="UP001439008"/>
    </source>
</evidence>
<feature type="non-terminal residue" evidence="1">
    <location>
        <position position="104"/>
    </location>
</feature>
<organism evidence="1 2">
    <name type="scientific">Bonamia ostreae</name>
    <dbReference type="NCBI Taxonomy" id="126728"/>
    <lineage>
        <taxon>Eukaryota</taxon>
        <taxon>Sar</taxon>
        <taxon>Rhizaria</taxon>
        <taxon>Endomyxa</taxon>
        <taxon>Ascetosporea</taxon>
        <taxon>Haplosporida</taxon>
        <taxon>Bonamia</taxon>
    </lineage>
</organism>
<sequence length="104" mass="12355">MLYRYYLEILYQDRLIKFYQSMQKADSKTTCSLSDPNSETFHYKCDHEHTTGCDDCTLVVRTLLEVTKEFECCSFNKNIPKDIAKETYFEINQSKMNLSAWKSH</sequence>
<accession>A0ABV2AV23</accession>
<comment type="caution">
    <text evidence="1">The sequence shown here is derived from an EMBL/GenBank/DDBJ whole genome shotgun (WGS) entry which is preliminary data.</text>
</comment>
<dbReference type="EMBL" id="JBDODL010005471">
    <property type="protein sequence ID" value="MES1923291.1"/>
    <property type="molecule type" value="Genomic_DNA"/>
</dbReference>
<dbReference type="Proteomes" id="UP001439008">
    <property type="component" value="Unassembled WGS sequence"/>
</dbReference>
<reference evidence="1 2" key="1">
    <citation type="journal article" date="2024" name="BMC Biol.">
        <title>Comparative genomics of Ascetosporea gives new insight into the evolutionary basis for animal parasitism in Rhizaria.</title>
        <authorList>
            <person name="Hiltunen Thoren M."/>
            <person name="Onut-Brannstrom I."/>
            <person name="Alfjorden A."/>
            <person name="Peckova H."/>
            <person name="Swords F."/>
            <person name="Hooper C."/>
            <person name="Holzer A.S."/>
            <person name="Bass D."/>
            <person name="Burki F."/>
        </authorList>
    </citation>
    <scope>NUCLEOTIDE SEQUENCE [LARGE SCALE GENOMIC DNA]</scope>
    <source>
        <strain evidence="1">20-A016</strain>
    </source>
</reference>
<gene>
    <name evidence="1" type="ORF">MHBO_004840</name>
</gene>
<proteinExistence type="predicted"/>
<protein>
    <submittedName>
        <fullName evidence="1">Uncharacterized protein</fullName>
    </submittedName>
</protein>
<keyword evidence="2" id="KW-1185">Reference proteome</keyword>
<evidence type="ECO:0000313" key="1">
    <source>
        <dbReference type="EMBL" id="MES1923291.1"/>
    </source>
</evidence>